<reference evidence="1" key="2">
    <citation type="journal article" date="2015" name="Fish Shellfish Immunol.">
        <title>Early steps in the European eel (Anguilla anguilla)-Vibrio vulnificus interaction in the gills: Role of the RtxA13 toxin.</title>
        <authorList>
            <person name="Callol A."/>
            <person name="Pajuelo D."/>
            <person name="Ebbesson L."/>
            <person name="Teles M."/>
            <person name="MacKenzie S."/>
            <person name="Amaro C."/>
        </authorList>
    </citation>
    <scope>NUCLEOTIDE SEQUENCE</scope>
</reference>
<sequence length="35" mass="3805">MLSIFVVPGQAMGVCHFCSVNFSFCVVLCNTSYLS</sequence>
<evidence type="ECO:0000313" key="1">
    <source>
        <dbReference type="EMBL" id="JAH59326.1"/>
    </source>
</evidence>
<dbReference type="AlphaFoldDB" id="A0A0E9U0L6"/>
<proteinExistence type="predicted"/>
<name>A0A0E9U0L6_ANGAN</name>
<organism evidence="1">
    <name type="scientific">Anguilla anguilla</name>
    <name type="common">European freshwater eel</name>
    <name type="synonym">Muraena anguilla</name>
    <dbReference type="NCBI Taxonomy" id="7936"/>
    <lineage>
        <taxon>Eukaryota</taxon>
        <taxon>Metazoa</taxon>
        <taxon>Chordata</taxon>
        <taxon>Craniata</taxon>
        <taxon>Vertebrata</taxon>
        <taxon>Euteleostomi</taxon>
        <taxon>Actinopterygii</taxon>
        <taxon>Neopterygii</taxon>
        <taxon>Teleostei</taxon>
        <taxon>Anguilliformes</taxon>
        <taxon>Anguillidae</taxon>
        <taxon>Anguilla</taxon>
    </lineage>
</organism>
<reference evidence="1" key="1">
    <citation type="submission" date="2014-11" db="EMBL/GenBank/DDBJ databases">
        <authorList>
            <person name="Amaro Gonzalez C."/>
        </authorList>
    </citation>
    <scope>NUCLEOTIDE SEQUENCE</scope>
</reference>
<dbReference type="EMBL" id="GBXM01049251">
    <property type="protein sequence ID" value="JAH59326.1"/>
    <property type="molecule type" value="Transcribed_RNA"/>
</dbReference>
<accession>A0A0E9U0L6</accession>
<protein>
    <submittedName>
        <fullName evidence="1">Uncharacterized protein</fullName>
    </submittedName>
</protein>